<evidence type="ECO:0000313" key="1">
    <source>
        <dbReference type="EMBL" id="KAK1945118.1"/>
    </source>
</evidence>
<organism evidence="1 2">
    <name type="scientific">Phytophthora citrophthora</name>
    <dbReference type="NCBI Taxonomy" id="4793"/>
    <lineage>
        <taxon>Eukaryota</taxon>
        <taxon>Sar</taxon>
        <taxon>Stramenopiles</taxon>
        <taxon>Oomycota</taxon>
        <taxon>Peronosporomycetes</taxon>
        <taxon>Peronosporales</taxon>
        <taxon>Peronosporaceae</taxon>
        <taxon>Phytophthora</taxon>
    </lineage>
</organism>
<dbReference type="AlphaFoldDB" id="A0AAD9GVR3"/>
<evidence type="ECO:0000313" key="2">
    <source>
        <dbReference type="Proteomes" id="UP001259832"/>
    </source>
</evidence>
<keyword evidence="2" id="KW-1185">Reference proteome</keyword>
<gene>
    <name evidence="1" type="ORF">P3T76_003651</name>
</gene>
<comment type="caution">
    <text evidence="1">The sequence shown here is derived from an EMBL/GenBank/DDBJ whole genome shotgun (WGS) entry which is preliminary data.</text>
</comment>
<dbReference type="EMBL" id="JASMQC010000005">
    <property type="protein sequence ID" value="KAK1945118.1"/>
    <property type="molecule type" value="Genomic_DNA"/>
</dbReference>
<reference evidence="1" key="1">
    <citation type="submission" date="2023-08" db="EMBL/GenBank/DDBJ databases">
        <title>Reference Genome Resource for the Citrus Pathogen Phytophthora citrophthora.</title>
        <authorList>
            <person name="Moller H."/>
            <person name="Coetzee B."/>
            <person name="Rose L.J."/>
            <person name="Van Niekerk J.M."/>
        </authorList>
    </citation>
    <scope>NUCLEOTIDE SEQUENCE</scope>
    <source>
        <strain evidence="1">STE-U-9442</strain>
    </source>
</reference>
<sequence>MEPNGRRKAPVLHALDPPIRDRARALQVLLFANTLVFADSAPNLEEAVADCSTATVVMHYPDAVLLDDCSDLVCRMRGVIAEQSIGEAEVLTWSATIRRAFDLPPEMPSSRKVNCETSAVLELVKRQSEQIDVLILQNKRLEDRLLAVEAHFHTHTDRQTASKQTSVDAP</sequence>
<proteinExistence type="predicted"/>
<protein>
    <submittedName>
        <fullName evidence="1">Uncharacterized protein</fullName>
    </submittedName>
</protein>
<dbReference type="Proteomes" id="UP001259832">
    <property type="component" value="Unassembled WGS sequence"/>
</dbReference>
<accession>A0AAD9GVR3</accession>
<name>A0AAD9GVR3_9STRA</name>